<dbReference type="GO" id="GO:0046872">
    <property type="term" value="F:metal ion binding"/>
    <property type="evidence" value="ECO:0007669"/>
    <property type="project" value="UniProtKB-KW"/>
</dbReference>
<evidence type="ECO:0000313" key="6">
    <source>
        <dbReference type="EMBL" id="KHK91360.1"/>
    </source>
</evidence>
<dbReference type="GO" id="GO:0051536">
    <property type="term" value="F:iron-sulfur cluster binding"/>
    <property type="evidence" value="ECO:0007669"/>
    <property type="project" value="UniProtKB-KW"/>
</dbReference>
<dbReference type="Pfam" id="PF00384">
    <property type="entry name" value="Molybdopterin"/>
    <property type="match status" value="1"/>
</dbReference>
<comment type="similarity">
    <text evidence="1">Belongs to the prokaryotic molybdopterin-containing oxidoreductase family.</text>
</comment>
<dbReference type="GO" id="GO:0043546">
    <property type="term" value="F:molybdopterin cofactor binding"/>
    <property type="evidence" value="ECO:0007669"/>
    <property type="project" value="InterPro"/>
</dbReference>
<protein>
    <recommendedName>
        <fullName evidence="5">4Fe-4S Mo/W bis-MGD-type domain-containing protein</fullName>
    </recommendedName>
</protein>
<evidence type="ECO:0000259" key="5">
    <source>
        <dbReference type="PROSITE" id="PS51669"/>
    </source>
</evidence>
<dbReference type="Gene3D" id="3.40.50.740">
    <property type="match status" value="1"/>
</dbReference>
<dbReference type="Proteomes" id="UP000031057">
    <property type="component" value="Unassembled WGS sequence"/>
</dbReference>
<dbReference type="SUPFAM" id="SSF53706">
    <property type="entry name" value="Formate dehydrogenase/DMSO reductase, domains 1-3"/>
    <property type="match status" value="1"/>
</dbReference>
<dbReference type="InterPro" id="IPR006657">
    <property type="entry name" value="MoPterin_dinucl-bd_dom"/>
</dbReference>
<evidence type="ECO:0000256" key="1">
    <source>
        <dbReference type="ARBA" id="ARBA00010312"/>
    </source>
</evidence>
<name>A0A0B1ZJR7_9SPHN</name>
<sequence length="711" mass="77948">MPILKTKSYCRLCQGFCGMDVTLDDHGRVTQVRGDHANPATQGYACIKGLDAPAGMYGPHRILRPRKKVGDTYIEIPLEQALDEIAAKIGTIIDEDGARSMAFMRGTGTFGSTIAVFMFPGLADALGSPRFSTMTIDQSAKWVRDDRFGTWKAGKHAFSQSDVWLFAGANPLVSVYSWHTPVQNPTKKMKEARERGMKIIVVDPRATELTQYADVHLQLYPGEDAAVAAGMIHLVLANGWEDKAFSEQHLRNFDRLRDAVAPFTPDMVAARAGIDVKDLGKAARIFANEAKRGSVTTGTGTSMSRFPNLTEHLYEALGAICGRYNREGDILPNPGVINAKKPPRAEAIDPKRGFEKTPPTRVRGAAQLMGESATPTLAEEILTPGKGRIRGLMISGANPASAIPDSEKVVEAFRALDLLVAIEPFENETTALAHYVLPPRILYEHIDFTFALEMVNLDYPYAQFTEAVAAPPEDSELADEGYISWAIAKRLGKAITFFGTELETDQAPTDEDYLRILSANARVPFDQLRSEAVGGKVYEDLPDVIVRGPGENAGRLDVMPEDVASELEGFLNSAPEAAHVRSGEFPLRLIARRVREVSNTSCRTFPTARKRMPFNPLFLHPDDLHQSGLDADTECWVVSRHGRIPSVVRADKTLKPGTVSMAHGFGWVAGEDTEFRDRGSSVSLLVSLDEDTEALQAMPRMSGIPVRIEAR</sequence>
<gene>
    <name evidence="6" type="ORF">LK12_10875</name>
</gene>
<dbReference type="Gene3D" id="2.20.25.90">
    <property type="entry name" value="ADC-like domains"/>
    <property type="match status" value="1"/>
</dbReference>
<proteinExistence type="inferred from homology"/>
<evidence type="ECO:0000256" key="4">
    <source>
        <dbReference type="ARBA" id="ARBA00023014"/>
    </source>
</evidence>
<dbReference type="GO" id="GO:0016491">
    <property type="term" value="F:oxidoreductase activity"/>
    <property type="evidence" value="ECO:0007669"/>
    <property type="project" value="InterPro"/>
</dbReference>
<evidence type="ECO:0000256" key="3">
    <source>
        <dbReference type="ARBA" id="ARBA00023004"/>
    </source>
</evidence>
<keyword evidence="4" id="KW-0411">Iron-sulfur</keyword>
<dbReference type="PROSITE" id="PS51669">
    <property type="entry name" value="4FE4S_MOW_BIS_MGD"/>
    <property type="match status" value="1"/>
</dbReference>
<dbReference type="AlphaFoldDB" id="A0A0B1ZJR7"/>
<keyword evidence="2" id="KW-0479">Metal-binding</keyword>
<evidence type="ECO:0000313" key="7">
    <source>
        <dbReference type="Proteomes" id="UP000031057"/>
    </source>
</evidence>
<evidence type="ECO:0000256" key="2">
    <source>
        <dbReference type="ARBA" id="ARBA00022723"/>
    </source>
</evidence>
<dbReference type="Pfam" id="PF01568">
    <property type="entry name" value="Molydop_binding"/>
    <property type="match status" value="1"/>
</dbReference>
<dbReference type="PANTHER" id="PTHR43742:SF6">
    <property type="entry name" value="OXIDOREDUCTASE YYAE-RELATED"/>
    <property type="match status" value="1"/>
</dbReference>
<feature type="domain" description="4Fe-4S Mo/W bis-MGD-type" evidence="5">
    <location>
        <begin position="3"/>
        <end position="60"/>
    </location>
</feature>
<dbReference type="SMART" id="SM00926">
    <property type="entry name" value="Molybdop_Fe4S4"/>
    <property type="match status" value="1"/>
</dbReference>
<dbReference type="InterPro" id="IPR050612">
    <property type="entry name" value="Prok_Mopterin_Oxidored"/>
</dbReference>
<dbReference type="EMBL" id="JTDI01000003">
    <property type="protein sequence ID" value="KHK91360.1"/>
    <property type="molecule type" value="Genomic_DNA"/>
</dbReference>
<accession>A0A0B1ZJR7</accession>
<reference evidence="6 7" key="1">
    <citation type="submission" date="2014-10" db="EMBL/GenBank/DDBJ databases">
        <title>Genome sequence of Novosphingobium malaysiense MUSC 273(T).</title>
        <authorList>
            <person name="Lee L.-H."/>
        </authorList>
    </citation>
    <scope>NUCLEOTIDE SEQUENCE [LARGE SCALE GENOMIC DNA]</scope>
    <source>
        <strain evidence="6 7">MUSC 273</strain>
    </source>
</reference>
<organism evidence="6 7">
    <name type="scientific">Novosphingobium malaysiense</name>
    <dbReference type="NCBI Taxonomy" id="1348853"/>
    <lineage>
        <taxon>Bacteria</taxon>
        <taxon>Pseudomonadati</taxon>
        <taxon>Pseudomonadota</taxon>
        <taxon>Alphaproteobacteria</taxon>
        <taxon>Sphingomonadales</taxon>
        <taxon>Sphingomonadaceae</taxon>
        <taxon>Novosphingobium</taxon>
    </lineage>
</organism>
<dbReference type="PANTHER" id="PTHR43742">
    <property type="entry name" value="TRIMETHYLAMINE-N-OXIDE REDUCTASE"/>
    <property type="match status" value="1"/>
</dbReference>
<keyword evidence="3" id="KW-0408">Iron</keyword>
<dbReference type="InterPro" id="IPR006656">
    <property type="entry name" value="Mopterin_OxRdtase"/>
</dbReference>
<dbReference type="Pfam" id="PF04879">
    <property type="entry name" value="Molybdop_Fe4S4"/>
    <property type="match status" value="1"/>
</dbReference>
<dbReference type="InterPro" id="IPR009010">
    <property type="entry name" value="Asp_de-COase-like_dom_sf"/>
</dbReference>
<dbReference type="Gene3D" id="2.40.40.20">
    <property type="match status" value="1"/>
</dbReference>
<dbReference type="SUPFAM" id="SSF50692">
    <property type="entry name" value="ADC-like"/>
    <property type="match status" value="1"/>
</dbReference>
<dbReference type="InterPro" id="IPR006963">
    <property type="entry name" value="Mopterin_OxRdtase_4Fe-4S_dom"/>
</dbReference>
<dbReference type="Gene3D" id="3.40.228.10">
    <property type="entry name" value="Dimethylsulfoxide Reductase, domain 2"/>
    <property type="match status" value="1"/>
</dbReference>
<dbReference type="STRING" id="1348853.LK12_10875"/>
<comment type="caution">
    <text evidence="6">The sequence shown here is derived from an EMBL/GenBank/DDBJ whole genome shotgun (WGS) entry which is preliminary data.</text>
</comment>
<keyword evidence="7" id="KW-1185">Reference proteome</keyword>